<dbReference type="InterPro" id="IPR050834">
    <property type="entry name" value="Glycosyltransf_2"/>
</dbReference>
<protein>
    <recommendedName>
        <fullName evidence="1">Glycosyltransferase 2-like domain-containing protein</fullName>
    </recommendedName>
</protein>
<dbReference type="Pfam" id="PF00535">
    <property type="entry name" value="Glycos_transf_2"/>
    <property type="match status" value="1"/>
</dbReference>
<evidence type="ECO:0000259" key="1">
    <source>
        <dbReference type="Pfam" id="PF00535"/>
    </source>
</evidence>
<dbReference type="InterPro" id="IPR029044">
    <property type="entry name" value="Nucleotide-diphossugar_trans"/>
</dbReference>
<keyword evidence="3" id="KW-1185">Reference proteome</keyword>
<dbReference type="InterPro" id="IPR001173">
    <property type="entry name" value="Glyco_trans_2-like"/>
</dbReference>
<gene>
    <name evidence="2" type="ORF">GCM10023307_14710</name>
</gene>
<dbReference type="EMBL" id="BAABJE010000005">
    <property type="protein sequence ID" value="GAA4790452.1"/>
    <property type="molecule type" value="Genomic_DNA"/>
</dbReference>
<dbReference type="SUPFAM" id="SSF53448">
    <property type="entry name" value="Nucleotide-diphospho-sugar transferases"/>
    <property type="match status" value="1"/>
</dbReference>
<dbReference type="PANTHER" id="PTHR43685">
    <property type="entry name" value="GLYCOSYLTRANSFERASE"/>
    <property type="match status" value="1"/>
</dbReference>
<accession>A0ABP9B860</accession>
<feature type="domain" description="Glycosyltransferase 2-like" evidence="1">
    <location>
        <begin position="10"/>
        <end position="117"/>
    </location>
</feature>
<proteinExistence type="predicted"/>
<dbReference type="PANTHER" id="PTHR43685:SF2">
    <property type="entry name" value="GLYCOSYLTRANSFERASE 2-LIKE DOMAIN-CONTAINING PROTEIN"/>
    <property type="match status" value="1"/>
</dbReference>
<evidence type="ECO:0000313" key="2">
    <source>
        <dbReference type="EMBL" id="GAA4790452.1"/>
    </source>
</evidence>
<dbReference type="Gene3D" id="3.90.550.10">
    <property type="entry name" value="Spore Coat Polysaccharide Biosynthesis Protein SpsA, Chain A"/>
    <property type="match status" value="1"/>
</dbReference>
<evidence type="ECO:0000313" key="3">
    <source>
        <dbReference type="Proteomes" id="UP001499959"/>
    </source>
</evidence>
<name>A0ABP9B860_9GAMM</name>
<dbReference type="RefSeq" id="WP_345302661.1">
    <property type="nucleotide sequence ID" value="NZ_BAABJE010000005.1"/>
</dbReference>
<reference evidence="3" key="1">
    <citation type="journal article" date="2019" name="Int. J. Syst. Evol. Microbiol.">
        <title>The Global Catalogue of Microorganisms (GCM) 10K type strain sequencing project: providing services to taxonomists for standard genome sequencing and annotation.</title>
        <authorList>
            <consortium name="The Broad Institute Genomics Platform"/>
            <consortium name="The Broad Institute Genome Sequencing Center for Infectious Disease"/>
            <person name="Wu L."/>
            <person name="Ma J."/>
        </authorList>
    </citation>
    <scope>NUCLEOTIDE SEQUENCE [LARGE SCALE GENOMIC DNA]</scope>
    <source>
        <strain evidence="3">JCM 18204</strain>
    </source>
</reference>
<dbReference type="CDD" id="cd00761">
    <property type="entry name" value="Glyco_tranf_GTA_type"/>
    <property type="match status" value="1"/>
</dbReference>
<sequence>MSEATTTFGVVVTCYNYRDFVVEAVDSALAQTRPPKRIVVVDDGSKDGSQDLLRERYGDDARVTLLFCENGGQLVAFQRGLAATDADVICFLDADDRWEPAHLEKIGAIYDRRRDVDFVFNDIVLFGNESRTIAFADREMDLGYTAIATCELVHWYGAPTSAISLRRTMAERCLDLPAHVAKIWRLSADNCLVYGASVFAGRKYFLPTGTVGYRIHGKNGWWSNRGPTETYLNRLRSRGLVAEYARMAGVVPEAIELVKHEFKTKPDPDWREIRRYAGLALRTRGSVFKRTERALSILTHRLKSPKRSKD</sequence>
<comment type="caution">
    <text evidence="2">The sequence shown here is derived from an EMBL/GenBank/DDBJ whole genome shotgun (WGS) entry which is preliminary data.</text>
</comment>
<dbReference type="Proteomes" id="UP001499959">
    <property type="component" value="Unassembled WGS sequence"/>
</dbReference>
<organism evidence="2 3">
    <name type="scientific">Lysobacter hankyongensis</name>
    <dbReference type="NCBI Taxonomy" id="1176535"/>
    <lineage>
        <taxon>Bacteria</taxon>
        <taxon>Pseudomonadati</taxon>
        <taxon>Pseudomonadota</taxon>
        <taxon>Gammaproteobacteria</taxon>
        <taxon>Lysobacterales</taxon>
        <taxon>Lysobacteraceae</taxon>
        <taxon>Lysobacter</taxon>
    </lineage>
</organism>